<feature type="region of interest" description="Disordered" evidence="3">
    <location>
        <begin position="173"/>
        <end position="196"/>
    </location>
</feature>
<sequence length="500" mass="56811">MGVALSNTRAIVQFSDSFTVWDLINDRQFQISLGHHVFNRWSLSSDGQKLVYDTNGQLEVRDLDSNRVLHTQKFAHAFKKLALFPGGNKVVVASNASSLLHIWDLEYPSASVTTFSHSFVSLSKNGTNLMISKKDKVPEVWDFMKETIVPDHAKKVGRILDFSSSLGNTVASLKTNSDRRESDESDDEMGRRESTGLQVWSLNTDREDLATKGTFVPTNSTKSSTFAISSSGMRIAFINPTGDVEVWNFSEEDRRWDLCRIKENYISRAENDRLVVYADFSLDGTRLVICSIHPPYGQGSGIKVWCVENGDTELEASWSYDKSLSSSALSHQPTILAVGIRDQGVELWKNKKNGAQTRATRMRRLTRQRGAPRCMAFSPRNTRIAVGWNEWKIVIFKVDTGETEWAFEAHHTIVRELKFTCDDMWSEEPFYTLDTSLQWILHGQKRVLALPHTFWAEFPDDYGRGYMNGATRHQHAVNSLAFFTRIGRLVTFMFECAPNF</sequence>
<evidence type="ECO:0000256" key="2">
    <source>
        <dbReference type="ARBA" id="ARBA00022737"/>
    </source>
</evidence>
<keyword evidence="2" id="KW-0677">Repeat</keyword>
<gene>
    <name evidence="4" type="ORF">PSALAMII_LOCUS10185</name>
</gene>
<dbReference type="OrthoDB" id="206565at2759"/>
<dbReference type="PANTHER" id="PTHR44019:SF8">
    <property type="entry name" value="POC1 CENTRIOLAR PROTEIN HOMOLOG"/>
    <property type="match status" value="1"/>
</dbReference>
<evidence type="ECO:0000256" key="1">
    <source>
        <dbReference type="ARBA" id="ARBA00022574"/>
    </source>
</evidence>
<evidence type="ECO:0000313" key="5">
    <source>
        <dbReference type="Proteomes" id="UP001152592"/>
    </source>
</evidence>
<dbReference type="InterPro" id="IPR015943">
    <property type="entry name" value="WD40/YVTN_repeat-like_dom_sf"/>
</dbReference>
<proteinExistence type="predicted"/>
<dbReference type="Gene3D" id="2.130.10.10">
    <property type="entry name" value="YVTN repeat-like/Quinoprotein amine dehydrogenase"/>
    <property type="match status" value="3"/>
</dbReference>
<evidence type="ECO:0000256" key="3">
    <source>
        <dbReference type="SAM" id="MobiDB-lite"/>
    </source>
</evidence>
<protein>
    <submittedName>
        <fullName evidence="4">Uncharacterized protein</fullName>
    </submittedName>
</protein>
<dbReference type="SUPFAM" id="SSF50998">
    <property type="entry name" value="Quinoprotein alcohol dehydrogenase-like"/>
    <property type="match status" value="1"/>
</dbReference>
<dbReference type="InterPro" id="IPR001680">
    <property type="entry name" value="WD40_rpt"/>
</dbReference>
<evidence type="ECO:0000313" key="4">
    <source>
        <dbReference type="EMBL" id="CAG8425320.1"/>
    </source>
</evidence>
<reference evidence="4" key="1">
    <citation type="submission" date="2021-07" db="EMBL/GenBank/DDBJ databases">
        <authorList>
            <person name="Branca A.L. A."/>
        </authorList>
    </citation>
    <scope>NUCLEOTIDE SEQUENCE</scope>
</reference>
<name>A0A9W4JXB0_9EURO</name>
<keyword evidence="1" id="KW-0853">WD repeat</keyword>
<dbReference type="InterPro" id="IPR050505">
    <property type="entry name" value="WDR55/POC1"/>
</dbReference>
<comment type="caution">
    <text evidence="4">The sequence shown here is derived from an EMBL/GenBank/DDBJ whole genome shotgun (WGS) entry which is preliminary data.</text>
</comment>
<dbReference type="Proteomes" id="UP001152592">
    <property type="component" value="Unassembled WGS sequence"/>
</dbReference>
<dbReference type="EMBL" id="CAJVPD010000291">
    <property type="protein sequence ID" value="CAG8425320.1"/>
    <property type="molecule type" value="Genomic_DNA"/>
</dbReference>
<dbReference type="AlphaFoldDB" id="A0A9W4JXB0"/>
<feature type="compositionally biased region" description="Basic and acidic residues" evidence="3">
    <location>
        <begin position="176"/>
        <end position="194"/>
    </location>
</feature>
<dbReference type="SMART" id="SM00320">
    <property type="entry name" value="WD40"/>
    <property type="match status" value="4"/>
</dbReference>
<accession>A0A9W4JXB0</accession>
<dbReference type="InterPro" id="IPR011047">
    <property type="entry name" value="Quinoprotein_ADH-like_sf"/>
</dbReference>
<dbReference type="PANTHER" id="PTHR44019">
    <property type="entry name" value="WD REPEAT-CONTAINING PROTEIN 55"/>
    <property type="match status" value="1"/>
</dbReference>
<organism evidence="4 5">
    <name type="scientific">Penicillium salamii</name>
    <dbReference type="NCBI Taxonomy" id="1612424"/>
    <lineage>
        <taxon>Eukaryota</taxon>
        <taxon>Fungi</taxon>
        <taxon>Dikarya</taxon>
        <taxon>Ascomycota</taxon>
        <taxon>Pezizomycotina</taxon>
        <taxon>Eurotiomycetes</taxon>
        <taxon>Eurotiomycetidae</taxon>
        <taxon>Eurotiales</taxon>
        <taxon>Aspergillaceae</taxon>
        <taxon>Penicillium</taxon>
    </lineage>
</organism>